<dbReference type="GO" id="GO:0035329">
    <property type="term" value="P:hippo signaling"/>
    <property type="evidence" value="ECO:0007669"/>
    <property type="project" value="TreeGrafter"/>
</dbReference>
<sequence length="432" mass="48186">MPRSKRSNTGPHPAQSNPPPERNPKGIKRAYSSAESRKTPSPPSSRKRKQPSMYKEPRAKRTVAPGSAIANSEPFYVHPDFLEMNFPQTGVVEGVSYKASKGANKTELMVNVQDYGWVELQQLAWIAFQTTCQAAFLSKSKLSKVNSLRVCKSIGEVYPQESNPYISKTGELISWNAFQRMNMGRQVTTKEWREFREKQKVANGIVDPPSKATTPKPPAPSAPAAAPIALSRQPKLTPGFLLFYQQQRDLISKMYPKMPLERLKGIIAAGYGALSAQEKLELEQRAIPSSSLEQEEWFDTQKMLLAQQQLEDAKRRIEMIQMNRLMRNKKVRQHAQLSASSNSKPPTASIASNLPDIPVVAAGQPLPSGLPFGALPLADMSRKPEQKVEKAVVEATSSSNVLPPGWTVHKDRKGRVYYKNHINKTTTWTKPT</sequence>
<dbReference type="SMART" id="SM00456">
    <property type="entry name" value="WW"/>
    <property type="match status" value="1"/>
</dbReference>
<protein>
    <recommendedName>
        <fullName evidence="6">WW domain-containing protein</fullName>
    </recommendedName>
</protein>
<dbReference type="GO" id="GO:0005634">
    <property type="term" value="C:nucleus"/>
    <property type="evidence" value="ECO:0007669"/>
    <property type="project" value="UniProtKB-SubCell"/>
</dbReference>
<dbReference type="PANTHER" id="PTHR17616:SF8">
    <property type="entry name" value="TRANSCRIPTIONAL COACTIVATOR YORKIE"/>
    <property type="match status" value="1"/>
</dbReference>
<name>A0A7S0DPF4_9EUKA</name>
<evidence type="ECO:0000256" key="3">
    <source>
        <dbReference type="ARBA" id="ARBA00022490"/>
    </source>
</evidence>
<evidence type="ECO:0000259" key="6">
    <source>
        <dbReference type="PROSITE" id="PS50020"/>
    </source>
</evidence>
<evidence type="ECO:0000256" key="2">
    <source>
        <dbReference type="ARBA" id="ARBA00004496"/>
    </source>
</evidence>
<evidence type="ECO:0000256" key="1">
    <source>
        <dbReference type="ARBA" id="ARBA00004123"/>
    </source>
</evidence>
<dbReference type="InterPro" id="IPR001202">
    <property type="entry name" value="WW_dom"/>
</dbReference>
<accession>A0A7S0DPF4</accession>
<comment type="subcellular location">
    <subcellularLocation>
        <location evidence="2">Cytoplasm</location>
    </subcellularLocation>
    <subcellularLocation>
        <location evidence="1">Nucleus</location>
    </subcellularLocation>
</comment>
<feature type="region of interest" description="Disordered" evidence="5">
    <location>
        <begin position="203"/>
        <end position="225"/>
    </location>
</feature>
<dbReference type="AlphaFoldDB" id="A0A7S0DPF4"/>
<dbReference type="SUPFAM" id="SSF51045">
    <property type="entry name" value="WW domain"/>
    <property type="match status" value="1"/>
</dbReference>
<dbReference type="CDD" id="cd00201">
    <property type="entry name" value="WW"/>
    <property type="match status" value="1"/>
</dbReference>
<feature type="domain" description="WW" evidence="6">
    <location>
        <begin position="400"/>
        <end position="432"/>
    </location>
</feature>
<dbReference type="Gene3D" id="2.20.70.10">
    <property type="match status" value="1"/>
</dbReference>
<evidence type="ECO:0000313" key="7">
    <source>
        <dbReference type="EMBL" id="CAD8461359.1"/>
    </source>
</evidence>
<reference evidence="7" key="1">
    <citation type="submission" date="2021-01" db="EMBL/GenBank/DDBJ databases">
        <authorList>
            <person name="Corre E."/>
            <person name="Pelletier E."/>
            <person name="Niang G."/>
            <person name="Scheremetjew M."/>
            <person name="Finn R."/>
            <person name="Kale V."/>
            <person name="Holt S."/>
            <person name="Cochrane G."/>
            <person name="Meng A."/>
            <person name="Brown T."/>
            <person name="Cohen L."/>
        </authorList>
    </citation>
    <scope>NUCLEOTIDE SEQUENCE</scope>
    <source>
        <strain evidence="7">CCMP2058</strain>
    </source>
</reference>
<evidence type="ECO:0000256" key="5">
    <source>
        <dbReference type="SAM" id="MobiDB-lite"/>
    </source>
</evidence>
<gene>
    <name evidence="7" type="ORF">LAMO00422_LOCUS20319</name>
</gene>
<dbReference type="GO" id="GO:0045944">
    <property type="term" value="P:positive regulation of transcription by RNA polymerase II"/>
    <property type="evidence" value="ECO:0007669"/>
    <property type="project" value="TreeGrafter"/>
</dbReference>
<dbReference type="PANTHER" id="PTHR17616">
    <property type="entry name" value="YES-ASSOCIATED PROTEIN YAP1 FAMILY MEMBER"/>
    <property type="match status" value="1"/>
</dbReference>
<dbReference type="PROSITE" id="PS50020">
    <property type="entry name" value="WW_DOMAIN_2"/>
    <property type="match status" value="1"/>
</dbReference>
<dbReference type="GO" id="GO:0003713">
    <property type="term" value="F:transcription coactivator activity"/>
    <property type="evidence" value="ECO:0007669"/>
    <property type="project" value="TreeGrafter"/>
</dbReference>
<evidence type="ECO:0000256" key="4">
    <source>
        <dbReference type="ARBA" id="ARBA00023242"/>
    </source>
</evidence>
<proteinExistence type="predicted"/>
<dbReference type="GO" id="GO:0005737">
    <property type="term" value="C:cytoplasm"/>
    <property type="evidence" value="ECO:0007669"/>
    <property type="project" value="UniProtKB-SubCell"/>
</dbReference>
<feature type="region of interest" description="Disordered" evidence="5">
    <location>
        <begin position="1"/>
        <end position="66"/>
    </location>
</feature>
<dbReference type="InterPro" id="IPR036020">
    <property type="entry name" value="WW_dom_sf"/>
</dbReference>
<keyword evidence="3" id="KW-0963">Cytoplasm</keyword>
<dbReference type="InterPro" id="IPR051583">
    <property type="entry name" value="YAP1"/>
</dbReference>
<dbReference type="Pfam" id="PF00397">
    <property type="entry name" value="WW"/>
    <property type="match status" value="1"/>
</dbReference>
<keyword evidence="4" id="KW-0539">Nucleus</keyword>
<dbReference type="PROSITE" id="PS01159">
    <property type="entry name" value="WW_DOMAIN_1"/>
    <property type="match status" value="1"/>
</dbReference>
<organism evidence="7">
    <name type="scientific">Amorphochlora amoebiformis</name>
    <dbReference type="NCBI Taxonomy" id="1561963"/>
    <lineage>
        <taxon>Eukaryota</taxon>
        <taxon>Sar</taxon>
        <taxon>Rhizaria</taxon>
        <taxon>Cercozoa</taxon>
        <taxon>Chlorarachniophyceae</taxon>
        <taxon>Amorphochlora</taxon>
    </lineage>
</organism>
<dbReference type="EMBL" id="HBEM01029810">
    <property type="protein sequence ID" value="CAD8461359.1"/>
    <property type="molecule type" value="Transcribed_RNA"/>
</dbReference>